<evidence type="ECO:0008006" key="4">
    <source>
        <dbReference type="Google" id="ProtNLM"/>
    </source>
</evidence>
<feature type="compositionally biased region" description="Low complexity" evidence="1">
    <location>
        <begin position="130"/>
        <end position="143"/>
    </location>
</feature>
<dbReference type="Proteomes" id="UP001527866">
    <property type="component" value="Unassembled WGS sequence"/>
</dbReference>
<evidence type="ECO:0000256" key="1">
    <source>
        <dbReference type="SAM" id="MobiDB-lite"/>
    </source>
</evidence>
<proteinExistence type="predicted"/>
<reference evidence="2 3" key="1">
    <citation type="submission" date="2023-01" db="EMBL/GenBank/DDBJ databases">
        <title>Draft genome sequence of Nocardiopsis sp. RSe5-2 isolated from halophytes.</title>
        <authorList>
            <person name="Duangmal K."/>
            <person name="Chantavorakit T."/>
        </authorList>
    </citation>
    <scope>NUCLEOTIDE SEQUENCE [LARGE SCALE GENOMIC DNA]</scope>
    <source>
        <strain evidence="2 3">RSe5-2</strain>
    </source>
</reference>
<sequence length="185" mass="18794">MNPTILILISLSAVAVLAGVAYAVMGKGGQLARFEADHPPLDLPEDRPVTPADVGRIALPLAFWGYHVRGVDEVLRRLSAALAERDERIADLERRLAEGGAPTGPRVLYPRPPVGGPAAIRPPQAGPSEPRAAAPSHGAGAPAPQAPGPSEAPAPGRDAAPEDGAGPEAKAAPREDAAAGRAAHG</sequence>
<dbReference type="EMBL" id="JAQFWQ010000009">
    <property type="protein sequence ID" value="MDA2810011.1"/>
    <property type="molecule type" value="Genomic_DNA"/>
</dbReference>
<accession>A0ABT4TZ79</accession>
<dbReference type="RefSeq" id="WP_270683933.1">
    <property type="nucleotide sequence ID" value="NZ_JAQFWQ010000009.1"/>
</dbReference>
<organism evidence="2 3">
    <name type="scientific">Nocardiopsis endophytica</name>
    <dbReference type="NCBI Taxonomy" id="3018445"/>
    <lineage>
        <taxon>Bacteria</taxon>
        <taxon>Bacillati</taxon>
        <taxon>Actinomycetota</taxon>
        <taxon>Actinomycetes</taxon>
        <taxon>Streptosporangiales</taxon>
        <taxon>Nocardiopsidaceae</taxon>
        <taxon>Nocardiopsis</taxon>
    </lineage>
</organism>
<protein>
    <recommendedName>
        <fullName evidence="4">DivIVA domain-containing protein</fullName>
    </recommendedName>
</protein>
<name>A0ABT4TZ79_9ACTN</name>
<gene>
    <name evidence="2" type="ORF">O4J56_05120</name>
</gene>
<feature type="region of interest" description="Disordered" evidence="1">
    <location>
        <begin position="96"/>
        <end position="185"/>
    </location>
</feature>
<evidence type="ECO:0000313" key="3">
    <source>
        <dbReference type="Proteomes" id="UP001527866"/>
    </source>
</evidence>
<comment type="caution">
    <text evidence="2">The sequence shown here is derived from an EMBL/GenBank/DDBJ whole genome shotgun (WGS) entry which is preliminary data.</text>
</comment>
<keyword evidence="3" id="KW-1185">Reference proteome</keyword>
<evidence type="ECO:0000313" key="2">
    <source>
        <dbReference type="EMBL" id="MDA2810011.1"/>
    </source>
</evidence>